<comment type="caution">
    <text evidence="2">The sequence shown here is derived from an EMBL/GenBank/DDBJ whole genome shotgun (WGS) entry which is preliminary data.</text>
</comment>
<organism evidence="2 3">
    <name type="scientific">Succinivibrio faecicola</name>
    <dbReference type="NCBI Taxonomy" id="2820300"/>
    <lineage>
        <taxon>Bacteria</taxon>
        <taxon>Pseudomonadati</taxon>
        <taxon>Pseudomonadota</taxon>
        <taxon>Gammaproteobacteria</taxon>
        <taxon>Aeromonadales</taxon>
        <taxon>Succinivibrionaceae</taxon>
        <taxon>Succinivibrio</taxon>
    </lineage>
</organism>
<evidence type="ECO:0000313" key="3">
    <source>
        <dbReference type="Proteomes" id="UP000731465"/>
    </source>
</evidence>
<dbReference type="Proteomes" id="UP000731465">
    <property type="component" value="Unassembled WGS sequence"/>
</dbReference>
<keyword evidence="3" id="KW-1185">Reference proteome</keyword>
<sequence>MSSQELVDIVDENNEVIKTVTRAKMRKDQLPHRASYIALCNSKGNFLVEVRTLNKDYAPGLFDAVVGGVIQHGEDFDESAKRELLEEVGIDADLKEVEFHSLGNCKIVGKSKMRYFYGYLYLAKTDLITKRQASEVSGIMYLPFEDIIKLKDSTTHDSVVALLEIIKRAKEKKLL</sequence>
<evidence type="ECO:0000313" key="2">
    <source>
        <dbReference type="EMBL" id="MBW7569694.1"/>
    </source>
</evidence>
<dbReference type="PROSITE" id="PS51462">
    <property type="entry name" value="NUDIX"/>
    <property type="match status" value="1"/>
</dbReference>
<feature type="domain" description="Nudix hydrolase" evidence="1">
    <location>
        <begin position="30"/>
        <end position="164"/>
    </location>
</feature>
<dbReference type="RefSeq" id="WP_219936591.1">
    <property type="nucleotide sequence ID" value="NZ_JAGFNY010000003.1"/>
</dbReference>
<protein>
    <submittedName>
        <fullName evidence="2">NUDIX domain-containing protein</fullName>
    </submittedName>
</protein>
<proteinExistence type="predicted"/>
<dbReference type="InterPro" id="IPR000086">
    <property type="entry name" value="NUDIX_hydrolase_dom"/>
</dbReference>
<dbReference type="SUPFAM" id="SSF55811">
    <property type="entry name" value="Nudix"/>
    <property type="match status" value="1"/>
</dbReference>
<dbReference type="InterPro" id="IPR015797">
    <property type="entry name" value="NUDIX_hydrolase-like_dom_sf"/>
</dbReference>
<reference evidence="2 3" key="1">
    <citation type="submission" date="2021-03" db="EMBL/GenBank/DDBJ databases">
        <title>Succinivibrio sp. nov. isolated from feces of cow.</title>
        <authorList>
            <person name="Choi J.-Y."/>
        </authorList>
    </citation>
    <scope>NUCLEOTIDE SEQUENCE [LARGE SCALE GENOMIC DNA]</scope>
    <source>
        <strain evidence="2 3">AGMB01872</strain>
    </source>
</reference>
<evidence type="ECO:0000259" key="1">
    <source>
        <dbReference type="PROSITE" id="PS51462"/>
    </source>
</evidence>
<gene>
    <name evidence="2" type="ORF">J5V48_02175</name>
</gene>
<dbReference type="PANTHER" id="PTHR10885">
    <property type="entry name" value="ISOPENTENYL-DIPHOSPHATE DELTA-ISOMERASE"/>
    <property type="match status" value="1"/>
</dbReference>
<name>A0ABS7DEG8_9GAMM</name>
<dbReference type="PANTHER" id="PTHR10885:SF0">
    <property type="entry name" value="ISOPENTENYL-DIPHOSPHATE DELTA-ISOMERASE"/>
    <property type="match status" value="1"/>
</dbReference>
<dbReference type="Pfam" id="PF00293">
    <property type="entry name" value="NUDIX"/>
    <property type="match status" value="1"/>
</dbReference>
<dbReference type="EMBL" id="JAGFNY010000003">
    <property type="protein sequence ID" value="MBW7569694.1"/>
    <property type="molecule type" value="Genomic_DNA"/>
</dbReference>
<accession>A0ABS7DEG8</accession>
<dbReference type="Gene3D" id="3.90.79.10">
    <property type="entry name" value="Nucleoside Triphosphate Pyrophosphohydrolase"/>
    <property type="match status" value="1"/>
</dbReference>